<reference evidence="1 2" key="1">
    <citation type="submission" date="2021-08" db="EMBL/GenBank/DDBJ databases">
        <title>Draft Genome Sequence of Phanerochaete sordida strain YK-624.</title>
        <authorList>
            <person name="Mori T."/>
            <person name="Dohra H."/>
            <person name="Suzuki T."/>
            <person name="Kawagishi H."/>
            <person name="Hirai H."/>
        </authorList>
    </citation>
    <scope>NUCLEOTIDE SEQUENCE [LARGE SCALE GENOMIC DNA]</scope>
    <source>
        <strain evidence="1 2">YK-624</strain>
    </source>
</reference>
<keyword evidence="2" id="KW-1185">Reference proteome</keyword>
<evidence type="ECO:0008006" key="3">
    <source>
        <dbReference type="Google" id="ProtNLM"/>
    </source>
</evidence>
<gene>
    <name evidence="1" type="ORF">PsYK624_170390</name>
</gene>
<dbReference type="InterPro" id="IPR036397">
    <property type="entry name" value="RNaseH_sf"/>
</dbReference>
<dbReference type="Gene3D" id="3.30.420.10">
    <property type="entry name" value="Ribonuclease H-like superfamily/Ribonuclease H"/>
    <property type="match status" value="1"/>
</dbReference>
<sequence>MNILQHDYPDDIHIFVLDNAPSYLKQGDNALSVQHLSKAPTLPRNPWFGVPVPDKTEDGKLQYNPDGTVLKKKAALVGAKLLDGTPQSLYFKPGHPREGIFKGMVQILMERGIDVSHLKAECPTGFPKRQDSLMEQHCENRGFKVIYLPRFHCELNPIEQCWGYAKRVYREYPRSKTYPDLEQNVLRALESIPLEIIRK</sequence>
<organism evidence="1 2">
    <name type="scientific">Phanerochaete sordida</name>
    <dbReference type="NCBI Taxonomy" id="48140"/>
    <lineage>
        <taxon>Eukaryota</taxon>
        <taxon>Fungi</taxon>
        <taxon>Dikarya</taxon>
        <taxon>Basidiomycota</taxon>
        <taxon>Agaricomycotina</taxon>
        <taxon>Agaricomycetes</taxon>
        <taxon>Polyporales</taxon>
        <taxon>Phanerochaetaceae</taxon>
        <taxon>Phanerochaete</taxon>
    </lineage>
</organism>
<comment type="caution">
    <text evidence="1">The sequence shown here is derived from an EMBL/GenBank/DDBJ whole genome shotgun (WGS) entry which is preliminary data.</text>
</comment>
<dbReference type="Proteomes" id="UP000703269">
    <property type="component" value="Unassembled WGS sequence"/>
</dbReference>
<protein>
    <recommendedName>
        <fullName evidence="3">Tc1-like transposase DDE domain-containing protein</fullName>
    </recommendedName>
</protein>
<dbReference type="GO" id="GO:0003676">
    <property type="term" value="F:nucleic acid binding"/>
    <property type="evidence" value="ECO:0007669"/>
    <property type="project" value="InterPro"/>
</dbReference>
<proteinExistence type="predicted"/>
<dbReference type="AlphaFoldDB" id="A0A9P3LME0"/>
<dbReference type="EMBL" id="BPQB01000193">
    <property type="protein sequence ID" value="GJF00739.1"/>
    <property type="molecule type" value="Genomic_DNA"/>
</dbReference>
<name>A0A9P3LME0_9APHY</name>
<dbReference type="OrthoDB" id="6511194at2759"/>
<evidence type="ECO:0000313" key="2">
    <source>
        <dbReference type="Proteomes" id="UP000703269"/>
    </source>
</evidence>
<evidence type="ECO:0000313" key="1">
    <source>
        <dbReference type="EMBL" id="GJF00739.1"/>
    </source>
</evidence>
<accession>A0A9P3LME0</accession>